<dbReference type="AlphaFoldDB" id="A0A833J280"/>
<protein>
    <submittedName>
        <fullName evidence="3">Uncharacterized protein</fullName>
    </submittedName>
</protein>
<organism evidence="3 4">
    <name type="scientific">Methylorubrum populi</name>
    <dbReference type="NCBI Taxonomy" id="223967"/>
    <lineage>
        <taxon>Bacteria</taxon>
        <taxon>Pseudomonadati</taxon>
        <taxon>Pseudomonadota</taxon>
        <taxon>Alphaproteobacteria</taxon>
        <taxon>Hyphomicrobiales</taxon>
        <taxon>Methylobacteriaceae</taxon>
        <taxon>Methylorubrum</taxon>
    </lineage>
</organism>
<name>A0A833J280_9HYPH</name>
<feature type="region of interest" description="Disordered" evidence="1">
    <location>
        <begin position="387"/>
        <end position="410"/>
    </location>
</feature>
<proteinExistence type="predicted"/>
<feature type="transmembrane region" description="Helical" evidence="2">
    <location>
        <begin position="31"/>
        <end position="50"/>
    </location>
</feature>
<evidence type="ECO:0000256" key="2">
    <source>
        <dbReference type="SAM" id="Phobius"/>
    </source>
</evidence>
<feature type="transmembrane region" description="Helical" evidence="2">
    <location>
        <begin position="289"/>
        <end position="309"/>
    </location>
</feature>
<feature type="transmembrane region" description="Helical" evidence="2">
    <location>
        <begin position="56"/>
        <end position="78"/>
    </location>
</feature>
<comment type="caution">
    <text evidence="3">The sequence shown here is derived from an EMBL/GenBank/DDBJ whole genome shotgun (WGS) entry which is preliminary data.</text>
</comment>
<keyword evidence="2" id="KW-0812">Transmembrane</keyword>
<accession>A0A833J280</accession>
<evidence type="ECO:0000313" key="3">
    <source>
        <dbReference type="EMBL" id="KAB7782056.1"/>
    </source>
</evidence>
<keyword evidence="2" id="KW-1133">Transmembrane helix</keyword>
<feature type="transmembrane region" description="Helical" evidence="2">
    <location>
        <begin position="181"/>
        <end position="202"/>
    </location>
</feature>
<gene>
    <name evidence="3" type="ORF">F8B43_4811</name>
</gene>
<feature type="transmembrane region" description="Helical" evidence="2">
    <location>
        <begin position="345"/>
        <end position="367"/>
    </location>
</feature>
<feature type="transmembrane region" description="Helical" evidence="2">
    <location>
        <begin position="99"/>
        <end position="122"/>
    </location>
</feature>
<feature type="transmembrane region" description="Helical" evidence="2">
    <location>
        <begin position="318"/>
        <end position="339"/>
    </location>
</feature>
<feature type="transmembrane region" description="Helical" evidence="2">
    <location>
        <begin position="249"/>
        <end position="269"/>
    </location>
</feature>
<feature type="transmembrane region" description="Helical" evidence="2">
    <location>
        <begin position="214"/>
        <end position="237"/>
    </location>
</feature>
<dbReference type="Proteomes" id="UP000469949">
    <property type="component" value="Unassembled WGS sequence"/>
</dbReference>
<evidence type="ECO:0000256" key="1">
    <source>
        <dbReference type="SAM" id="MobiDB-lite"/>
    </source>
</evidence>
<feature type="transmembrane region" description="Helical" evidence="2">
    <location>
        <begin position="142"/>
        <end position="161"/>
    </location>
</feature>
<dbReference type="EMBL" id="WEKV01000020">
    <property type="protein sequence ID" value="KAB7782056.1"/>
    <property type="molecule type" value="Genomic_DNA"/>
</dbReference>
<dbReference type="RefSeq" id="WP_152278600.1">
    <property type="nucleotide sequence ID" value="NZ_WEKV01000020.1"/>
</dbReference>
<keyword evidence="2" id="KW-0472">Membrane</keyword>
<reference evidence="3 4" key="1">
    <citation type="submission" date="2019-10" db="EMBL/GenBank/DDBJ databases">
        <title>Draft Genome Sequence of the Caffeine Degrading Methylotroph Methylorubrum populi PINKEL.</title>
        <authorList>
            <person name="Dawson S.C."/>
            <person name="Zhang X."/>
            <person name="Wright M.E."/>
            <person name="Sharma G."/>
            <person name="Langner J.T."/>
            <person name="Ditty J.L."/>
            <person name="Subuyuj G.A."/>
        </authorList>
    </citation>
    <scope>NUCLEOTIDE SEQUENCE [LARGE SCALE GENOMIC DNA]</scope>
    <source>
        <strain evidence="3 4">Pinkel</strain>
    </source>
</reference>
<sequence>MSAEEKGGAARKAAGAKSASGYFLDPDRRPAAAFAVGIGCLLLALHHAGLSRLTPAYLAAWTCLLALPAGALPVVIMIERADAWRPQPETALLETLRGLLVLMPVAALLALPIPLAAPLLYAGPGSAGPDGPLALFGAAPPFLALRLGLYFALWTGLALLFARRGGEPWAKAGRIDDGRAVLGLGLHTVVGTLAAGDLVMSVGTNPALRFHASAFGLLALAAWSSLALAAAILVAPPDVGPARRRHDRLTPLAVLLLVWAGLHLVQFLMLGAAADPEAAAWYRLRSGSAGRALALSAAAVVALAAVLTLRPGENRTRLVAAFAVAIHLAELFWFVTPAFRGSFRIGLTDVLALAGLVGLAMGLAPVVRRLVPGLAVTPAWPGRERARSGATGLVAGDRARKPVVRPPEAS</sequence>
<evidence type="ECO:0000313" key="4">
    <source>
        <dbReference type="Proteomes" id="UP000469949"/>
    </source>
</evidence>